<protein>
    <recommendedName>
        <fullName evidence="5">alpha-D-xyloside xylohydrolase</fullName>
        <ecNumber evidence="5">3.2.1.177</ecNumber>
    </recommendedName>
</protein>
<feature type="region of interest" description="Disordered" evidence="6">
    <location>
        <begin position="1770"/>
        <end position="1803"/>
    </location>
</feature>
<feature type="compositionally biased region" description="Low complexity" evidence="6">
    <location>
        <begin position="1418"/>
        <end position="1431"/>
    </location>
</feature>
<feature type="region of interest" description="Disordered" evidence="6">
    <location>
        <begin position="746"/>
        <end position="950"/>
    </location>
</feature>
<dbReference type="SUPFAM" id="SSF117125">
    <property type="entry name" value="Putative glucosidase YicI, C-terminal domain"/>
    <property type="match status" value="1"/>
</dbReference>
<feature type="region of interest" description="Disordered" evidence="6">
    <location>
        <begin position="1702"/>
        <end position="1753"/>
    </location>
</feature>
<dbReference type="OrthoDB" id="1334205at2759"/>
<dbReference type="Pfam" id="PF21365">
    <property type="entry name" value="Glyco_hydro_31_3rd"/>
    <property type="match status" value="1"/>
</dbReference>
<dbReference type="Pfam" id="PF10373">
    <property type="entry name" value="EST1_DNA_bind"/>
    <property type="match status" value="1"/>
</dbReference>
<dbReference type="CDD" id="cd06593">
    <property type="entry name" value="GH31_xylosidase_YicI"/>
    <property type="match status" value="1"/>
</dbReference>
<dbReference type="SUPFAM" id="SSF88723">
    <property type="entry name" value="PIN domain-like"/>
    <property type="match status" value="1"/>
</dbReference>
<feature type="region of interest" description="Disordered" evidence="6">
    <location>
        <begin position="1186"/>
        <end position="1212"/>
    </location>
</feature>
<dbReference type="GO" id="GO:0030246">
    <property type="term" value="F:carbohydrate binding"/>
    <property type="evidence" value="ECO:0007669"/>
    <property type="project" value="InterPro"/>
</dbReference>
<feature type="compositionally biased region" description="Basic and acidic residues" evidence="6">
    <location>
        <begin position="768"/>
        <end position="777"/>
    </location>
</feature>
<feature type="region of interest" description="Disordered" evidence="6">
    <location>
        <begin position="1614"/>
        <end position="1653"/>
    </location>
</feature>
<evidence type="ECO:0000313" key="8">
    <source>
        <dbReference type="EMBL" id="PPQ64645.1"/>
    </source>
</evidence>
<feature type="compositionally biased region" description="Polar residues" evidence="6">
    <location>
        <begin position="986"/>
        <end position="995"/>
    </location>
</feature>
<feature type="compositionally biased region" description="Basic and acidic residues" evidence="6">
    <location>
        <begin position="1710"/>
        <end position="1721"/>
    </location>
</feature>
<comment type="caution">
    <text evidence="8">The sequence shown here is derived from an EMBL/GenBank/DDBJ whole genome shotgun (WGS) entry which is preliminary data.</text>
</comment>
<name>A0A409VE19_9AGAR</name>
<dbReference type="PANTHER" id="PTHR43053">
    <property type="entry name" value="GLYCOSIDASE FAMILY 31"/>
    <property type="match status" value="1"/>
</dbReference>
<dbReference type="GO" id="GO:0005975">
    <property type="term" value="P:carbohydrate metabolic process"/>
    <property type="evidence" value="ECO:0007669"/>
    <property type="project" value="InterPro"/>
</dbReference>
<evidence type="ECO:0000256" key="5">
    <source>
        <dbReference type="ARBA" id="ARBA00066962"/>
    </source>
</evidence>
<dbReference type="Gene3D" id="1.25.40.10">
    <property type="entry name" value="Tetratricopeptide repeat domain"/>
    <property type="match status" value="1"/>
</dbReference>
<dbReference type="InterPro" id="IPR029060">
    <property type="entry name" value="PIN-like_dom_sf"/>
</dbReference>
<keyword evidence="2" id="KW-0378">Hydrolase</keyword>
<feature type="compositionally biased region" description="Basic residues" evidence="6">
    <location>
        <begin position="1783"/>
        <end position="1792"/>
    </location>
</feature>
<dbReference type="Proteomes" id="UP000284706">
    <property type="component" value="Unassembled WGS sequence"/>
</dbReference>
<dbReference type="CDD" id="cd14752">
    <property type="entry name" value="GH31_N"/>
    <property type="match status" value="1"/>
</dbReference>
<dbReference type="PANTHER" id="PTHR43053:SF4">
    <property type="entry name" value="MYOGENESIS-REGULATING GLYCOSIDASE"/>
    <property type="match status" value="1"/>
</dbReference>
<dbReference type="InParanoid" id="A0A409VE19"/>
<dbReference type="CDD" id="cd09880">
    <property type="entry name" value="PIN_Smg5-6-like"/>
    <property type="match status" value="1"/>
</dbReference>
<dbReference type="InterPro" id="IPR013780">
    <property type="entry name" value="Glyco_hydro_b"/>
</dbReference>
<dbReference type="NCBIfam" id="NF007940">
    <property type="entry name" value="PRK10658.1"/>
    <property type="match status" value="1"/>
</dbReference>
<feature type="compositionally biased region" description="Basic and acidic residues" evidence="6">
    <location>
        <begin position="910"/>
        <end position="919"/>
    </location>
</feature>
<evidence type="ECO:0000259" key="7">
    <source>
        <dbReference type="SMART" id="SM00670"/>
    </source>
</evidence>
<accession>A0A409VE19</accession>
<dbReference type="Pfam" id="PF13638">
    <property type="entry name" value="PIN_4"/>
    <property type="match status" value="1"/>
</dbReference>
<dbReference type="SMART" id="SM00670">
    <property type="entry name" value="PINc"/>
    <property type="match status" value="1"/>
</dbReference>
<keyword evidence="9" id="KW-1185">Reference proteome</keyword>
<organism evidence="8 9">
    <name type="scientific">Gymnopilus dilepis</name>
    <dbReference type="NCBI Taxonomy" id="231916"/>
    <lineage>
        <taxon>Eukaryota</taxon>
        <taxon>Fungi</taxon>
        <taxon>Dikarya</taxon>
        <taxon>Basidiomycota</taxon>
        <taxon>Agaricomycotina</taxon>
        <taxon>Agaricomycetes</taxon>
        <taxon>Agaricomycetidae</taxon>
        <taxon>Agaricales</taxon>
        <taxon>Agaricineae</taxon>
        <taxon>Hymenogastraceae</taxon>
        <taxon>Gymnopilus</taxon>
    </lineage>
</organism>
<evidence type="ECO:0000256" key="3">
    <source>
        <dbReference type="ARBA" id="ARBA00023295"/>
    </source>
</evidence>
<feature type="region of interest" description="Disordered" evidence="6">
    <location>
        <begin position="90"/>
        <end position="114"/>
    </location>
</feature>
<dbReference type="FunFam" id="3.20.20.80:FF:000053">
    <property type="entry name" value="Alpha-xylosidase YicI"/>
    <property type="match status" value="1"/>
</dbReference>
<dbReference type="GO" id="GO:0004540">
    <property type="term" value="F:RNA nuclease activity"/>
    <property type="evidence" value="ECO:0007669"/>
    <property type="project" value="UniProtKB-ARBA"/>
</dbReference>
<dbReference type="SUPFAM" id="SSF48452">
    <property type="entry name" value="TPR-like"/>
    <property type="match status" value="1"/>
</dbReference>
<feature type="domain" description="PIN" evidence="7">
    <location>
        <begin position="1815"/>
        <end position="1966"/>
    </location>
</feature>
<dbReference type="InterPro" id="IPR017853">
    <property type="entry name" value="GH"/>
</dbReference>
<dbReference type="SUPFAM" id="SSF51445">
    <property type="entry name" value="(Trans)glycosidases"/>
    <property type="match status" value="1"/>
</dbReference>
<dbReference type="SUPFAM" id="SSF74650">
    <property type="entry name" value="Galactose mutarotase-like"/>
    <property type="match status" value="1"/>
</dbReference>
<feature type="compositionally biased region" description="Acidic residues" evidence="6">
    <location>
        <begin position="1722"/>
        <end position="1751"/>
    </location>
</feature>
<dbReference type="InterPro" id="IPR002716">
    <property type="entry name" value="PIN_dom"/>
</dbReference>
<dbReference type="InterPro" id="IPR050985">
    <property type="entry name" value="Alpha-glycosidase_related"/>
</dbReference>
<dbReference type="Gene3D" id="3.40.50.1010">
    <property type="entry name" value="5'-nuclease"/>
    <property type="match status" value="1"/>
</dbReference>
<dbReference type="Pfam" id="PF13802">
    <property type="entry name" value="Gal_mutarotas_2"/>
    <property type="match status" value="1"/>
</dbReference>
<dbReference type="STRING" id="231916.A0A409VE19"/>
<dbReference type="InterPro" id="IPR025887">
    <property type="entry name" value="Glyco_hydro_31_N_dom"/>
</dbReference>
<dbReference type="Pfam" id="PF01055">
    <property type="entry name" value="Glyco_hydro_31_2nd"/>
    <property type="match status" value="1"/>
</dbReference>
<comment type="similarity">
    <text evidence="1">Belongs to the glycosyl hydrolase 31 family.</text>
</comment>
<dbReference type="SUPFAM" id="SSF51011">
    <property type="entry name" value="Glycosyl hydrolase domain"/>
    <property type="match status" value="1"/>
</dbReference>
<feature type="region of interest" description="Disordered" evidence="6">
    <location>
        <begin position="1413"/>
        <end position="1463"/>
    </location>
</feature>
<feature type="compositionally biased region" description="Low complexity" evidence="6">
    <location>
        <begin position="967"/>
        <end position="980"/>
    </location>
</feature>
<dbReference type="Gene3D" id="2.60.40.1760">
    <property type="entry name" value="glycosyl hydrolase (family 31)"/>
    <property type="match status" value="1"/>
</dbReference>
<keyword evidence="3" id="KW-0326">Glycosidase</keyword>
<feature type="compositionally biased region" description="Low complexity" evidence="6">
    <location>
        <begin position="1641"/>
        <end position="1653"/>
    </location>
</feature>
<sequence>MKFNDGFWLLKHGVKPYYGLQVVKATSDDKGYDLQVATRPIRHRGDTLGGPLLSVRVHSPTQGVIGVNIEHVVTEEPSVTIPLFPDAQPIPDVSLSSSPQNQTQAHTLTSGPLSATITPNPYTITFRSPTRVLTEAGPKHQAVYEVPAKWTLGSASAGSCLAHDPVSNPHAGKEDAERVVRYVNSELRMSPGEVVYGFGEQFGAFVKNGQSIKIWNQDGGTSSEQAYKCVPFYITNRNYGVFINHPGEVEVEVGAEKVSRVGVSVADTRLEYFVIYGETPLEILERYTRMTGRPAILPSWTYGLWLSTSFLTSYDNKTVSGFLQGMQERNCPVRVFHFDCFWMKQYEWCSFTFDPEHFPDPKAYLAEIKEKYGVKVCLWINPYISQLSPIFKEGVKGGFFIKREDGTPWQWDLWQPGLAIVDVTNPAARKWYGDKLRALLDLGVDCFKTDFGERIPHVAVKFHNGGDPMRMHNQFSVIYNELVFNILKERFGEGEAVVFARAATVGGQRFPVHWGGDCESTWEAMAEALRGALSLTVSGFGYASHDIGGFEGHPPPEIYQRWVAFGLFSSHSRLHGSSSYRVPWNYGEEAARTMAKFVEAKHRLMPYLYQLSIDAHVKGHPMMRAMFVEFPDDRTTHYLDRQYMLGPSLLVAPVFVPEEEESEYYIPAGRWTSFWDGTKTVEGPRWVRERVAIDSIPVWVRPGSVLVLGPEGTGRPDYDYTQGLEVRAYALTEGVPVEVAVPVGRGTEVGGRRKGKERDPALPASEPKPTDLDEKLTALRRRTAAISRPRDRAERMQTPSSSATKLAPQPKPHPPSPRVLVSRPTQDADHEDFSRRLKISSSPSPRSQHQQAHKSAVSSKLFNPDTDPIPMRRTAEPEAMSDGTGSSYVHVPRAAAPQREERGSSSARQLFDHRKDDPVRFSVLARPQQQLSAHGRAVPTPKSSGDYVSASSTSSYAASISSSAFTLSSTTDGSSASSALFDGRPNQGQGTEDSGTSVISIQLKRLYRAITNLEAKIKQEDAVDEAEDAVNPRVMLKGKEIPNEDLEKDKWRKQIDDHKQLAEIIHNLLEISLAPSVPASLRNIPTKYNIIVRLWTYAFHKLLESLRRASFSSPLALEHLQDFIYYAYTFYTGLLEEPTLNPFKSGWLEALGDLARYRMAVAAMVNGGVGGQGGLTTKAVTEAAESSAKDSVDADTGMATPGSPKSVSDYPAARIDDSPSPSIGLAAARLLDVEPEKERWRNIAREWYGAGLAEQPGTGKLHHHLGLLSREAEGEELRAVYHFVKSMTTLHPFLTSRESVLPIWSLTAQTRRSAPDARASELFVLLHGMLFTNIQLDDFQPTLARFIERLEIEGAEEREWIMMGVINVSSVLEYGRPNGLLRRLGCVGPKEVNGPQVAAAMRVMAKKAAAGVPGSSSTTIVADTATETTTMDVDEEHKSGDRDQPMKSPTVSSAEADSSDDANLSTDHPLALKFALQLTFAMLTHVLRRPTRKASQYARSNINPYLTVLLTFLSTVLKHRPTLDALERSIPWDELATFFTTIPRQIMISQGLMSPPGKPHTHAHRTAERWAMLTSGCAPPLPEDWCLRGMEWVGRKVYERGFWKSGEEQKAELDVLQTVEGGELTDGTIEDDDGDEGPHKGSSSGSSSSSSSSSGLIRRWVRVARCAVNLAGTVEGFSWKDGTREWAVEGKLAEKLKRWKEEEQIEREEEERRRMGKRWVDMEDAMDVDGDDEEGSEESEESEEDENENDSEEIKALKARRRYLQSLLQSAKRDVSSGSPTPRRPRTARTSRKPASSSSAAAAGTRKLPIVPGYTILVVDTNILLSSLPMVSALIESMRWTVVVPLPVIMELDGLASNASPLGDAAQNALAYVSTHVRSHALSLKIQTSKGNYLTTLSVRTEQVDFGGEEGGREKSMDDLILKAAIWQDEHWVDRRELLKAEPVGEAEVQAAVKVVLLSLDRNLRLKARSRQLPAASESDLAAILATAT</sequence>
<dbReference type="InterPro" id="IPR018834">
    <property type="entry name" value="DNA/RNA-bd_Est1-type"/>
</dbReference>
<reference evidence="8 9" key="1">
    <citation type="journal article" date="2018" name="Evol. Lett.">
        <title>Horizontal gene cluster transfer increased hallucinogenic mushroom diversity.</title>
        <authorList>
            <person name="Reynolds H.T."/>
            <person name="Vijayakumar V."/>
            <person name="Gluck-Thaler E."/>
            <person name="Korotkin H.B."/>
            <person name="Matheny P.B."/>
            <person name="Slot J.C."/>
        </authorList>
    </citation>
    <scope>NUCLEOTIDE SEQUENCE [LARGE SCALE GENOMIC DNA]</scope>
    <source>
        <strain evidence="8 9">SRW20</strain>
    </source>
</reference>
<gene>
    <name evidence="8" type="ORF">CVT26_002735</name>
</gene>
<evidence type="ECO:0000313" key="9">
    <source>
        <dbReference type="Proteomes" id="UP000284706"/>
    </source>
</evidence>
<evidence type="ECO:0000256" key="2">
    <source>
        <dbReference type="ARBA" id="ARBA00022801"/>
    </source>
</evidence>
<dbReference type="InterPro" id="IPR011013">
    <property type="entry name" value="Gal_mutarotase_sf_dom"/>
</dbReference>
<feature type="compositionally biased region" description="Polar residues" evidence="6">
    <location>
        <begin position="94"/>
        <end position="114"/>
    </location>
</feature>
<evidence type="ECO:0000256" key="6">
    <source>
        <dbReference type="SAM" id="MobiDB-lite"/>
    </source>
</evidence>
<dbReference type="InterPro" id="IPR000322">
    <property type="entry name" value="Glyco_hydro_31_TIM"/>
</dbReference>
<feature type="compositionally biased region" description="Basic and acidic residues" evidence="6">
    <location>
        <begin position="1435"/>
        <end position="1445"/>
    </location>
</feature>
<feature type="compositionally biased region" description="Basic and acidic residues" evidence="6">
    <location>
        <begin position="826"/>
        <end position="835"/>
    </location>
</feature>
<dbReference type="EMBL" id="NHYE01005664">
    <property type="protein sequence ID" value="PPQ64645.1"/>
    <property type="molecule type" value="Genomic_DNA"/>
</dbReference>
<dbReference type="InterPro" id="IPR011990">
    <property type="entry name" value="TPR-like_helical_dom_sf"/>
</dbReference>
<dbReference type="EC" id="3.2.1.177" evidence="5"/>
<dbReference type="Gene3D" id="3.20.20.80">
    <property type="entry name" value="Glycosidases"/>
    <property type="match status" value="1"/>
</dbReference>
<feature type="compositionally biased region" description="Low complexity" evidence="6">
    <location>
        <begin position="1793"/>
        <end position="1803"/>
    </location>
</feature>
<comment type="catalytic activity">
    <reaction evidence="4">
        <text>Hydrolysis of terminal, non-reducing alpha-D-xylose residues with release of alpha-D-xylose.</text>
        <dbReference type="EC" id="3.2.1.177"/>
    </reaction>
</comment>
<dbReference type="GO" id="GO:0061634">
    <property type="term" value="F:alpha-D-xyloside xylohydrolase"/>
    <property type="evidence" value="ECO:0007669"/>
    <property type="project" value="UniProtKB-EC"/>
</dbReference>
<evidence type="ECO:0000256" key="1">
    <source>
        <dbReference type="ARBA" id="ARBA00007806"/>
    </source>
</evidence>
<proteinExistence type="inferred from homology"/>
<evidence type="ECO:0000256" key="4">
    <source>
        <dbReference type="ARBA" id="ARBA00052064"/>
    </source>
</evidence>
<feature type="region of interest" description="Disordered" evidence="6">
    <location>
        <begin position="967"/>
        <end position="995"/>
    </location>
</feature>
<dbReference type="Gene3D" id="2.60.40.1180">
    <property type="entry name" value="Golgi alpha-mannosidase II"/>
    <property type="match status" value="2"/>
</dbReference>
<dbReference type="InterPro" id="IPR048395">
    <property type="entry name" value="Glyco_hydro_31_C"/>
</dbReference>